<dbReference type="Proteomes" id="UP000235388">
    <property type="component" value="Unassembled WGS sequence"/>
</dbReference>
<dbReference type="AlphaFoldDB" id="A0A2N5VWA3"/>
<dbReference type="EMBL" id="PGCJ01000048">
    <property type="protein sequence ID" value="PLW54288.1"/>
    <property type="molecule type" value="Genomic_DNA"/>
</dbReference>
<comment type="caution">
    <text evidence="1">The sequence shown here is derived from an EMBL/GenBank/DDBJ whole genome shotgun (WGS) entry which is preliminary data.</text>
</comment>
<gene>
    <name evidence="1" type="ORF">PCANC_05239</name>
</gene>
<evidence type="ECO:0000313" key="1">
    <source>
        <dbReference type="EMBL" id="PLW54288.1"/>
    </source>
</evidence>
<proteinExistence type="predicted"/>
<evidence type="ECO:0000313" key="2">
    <source>
        <dbReference type="Proteomes" id="UP000235388"/>
    </source>
</evidence>
<name>A0A2N5VWA3_9BASI</name>
<protein>
    <submittedName>
        <fullName evidence="1">Uncharacterized protein</fullName>
    </submittedName>
</protein>
<accession>A0A2N5VWA3</accession>
<organism evidence="1 2">
    <name type="scientific">Puccinia coronata f. sp. avenae</name>
    <dbReference type="NCBI Taxonomy" id="200324"/>
    <lineage>
        <taxon>Eukaryota</taxon>
        <taxon>Fungi</taxon>
        <taxon>Dikarya</taxon>
        <taxon>Basidiomycota</taxon>
        <taxon>Pucciniomycotina</taxon>
        <taxon>Pucciniomycetes</taxon>
        <taxon>Pucciniales</taxon>
        <taxon>Pucciniaceae</taxon>
        <taxon>Puccinia</taxon>
    </lineage>
</organism>
<dbReference type="OrthoDB" id="2500295at2759"/>
<keyword evidence="2" id="KW-1185">Reference proteome</keyword>
<sequence length="155" mass="17650">MVPNDHKRTCVLFPKEKGFITVLEVGLRQGSPGNNLKSPRMLLEMTSQTKTRLGSKDQLLAKPLQPSVLRISTATPIIQRNYYRNAMAELGLYLLLASEPALQNTESETFPSTEDFDGLDESETSISFSDGLPPHLYTPRRLPMIQIVKNWWRYR</sequence>
<reference evidence="1 2" key="1">
    <citation type="submission" date="2017-11" db="EMBL/GenBank/DDBJ databases">
        <title>De novo assembly and phasing of dikaryotic genomes from two isolates of Puccinia coronata f. sp. avenae, the causal agent of oat crown rust.</title>
        <authorList>
            <person name="Miller M.E."/>
            <person name="Zhang Y."/>
            <person name="Omidvar V."/>
            <person name="Sperschneider J."/>
            <person name="Schwessinger B."/>
            <person name="Raley C."/>
            <person name="Palmer J.M."/>
            <person name="Garnica D."/>
            <person name="Upadhyaya N."/>
            <person name="Rathjen J."/>
            <person name="Taylor J.M."/>
            <person name="Park R.F."/>
            <person name="Dodds P.N."/>
            <person name="Hirsch C.D."/>
            <person name="Kianian S.F."/>
            <person name="Figueroa M."/>
        </authorList>
    </citation>
    <scope>NUCLEOTIDE SEQUENCE [LARGE SCALE GENOMIC DNA]</scope>
    <source>
        <strain evidence="1">12NC29</strain>
    </source>
</reference>